<dbReference type="GO" id="GO:0012505">
    <property type="term" value="C:endomembrane system"/>
    <property type="evidence" value="ECO:0007669"/>
    <property type="project" value="UniProtKB-SubCell"/>
</dbReference>
<feature type="region of interest" description="Disordered" evidence="9">
    <location>
        <begin position="438"/>
        <end position="475"/>
    </location>
</feature>
<feature type="compositionally biased region" description="Basic residues" evidence="9">
    <location>
        <begin position="9"/>
        <end position="18"/>
    </location>
</feature>
<evidence type="ECO:0000256" key="9">
    <source>
        <dbReference type="SAM" id="MobiDB-lite"/>
    </source>
</evidence>
<dbReference type="PROSITE" id="PS50011">
    <property type="entry name" value="PROTEIN_KINASE_DOM"/>
    <property type="match status" value="1"/>
</dbReference>
<keyword evidence="3 8" id="KW-0547">Nucleotide-binding</keyword>
<dbReference type="InterPro" id="IPR050198">
    <property type="entry name" value="Non-receptor_tyrosine_kinases"/>
</dbReference>
<feature type="binding site" evidence="8">
    <location>
        <position position="85"/>
    </location>
    <ligand>
        <name>ATP</name>
        <dbReference type="ChEBI" id="CHEBI:30616"/>
    </ligand>
</feature>
<dbReference type="GO" id="GO:0005524">
    <property type="term" value="F:ATP binding"/>
    <property type="evidence" value="ECO:0007669"/>
    <property type="project" value="UniProtKB-UniRule"/>
</dbReference>
<dbReference type="Proteomes" id="UP000694390">
    <property type="component" value="Unassembled WGS sequence"/>
</dbReference>
<dbReference type="Gene3D" id="1.10.510.10">
    <property type="entry name" value="Transferase(Phosphotransferase) domain 1"/>
    <property type="match status" value="1"/>
</dbReference>
<dbReference type="Ensembl" id="ENSGEVT00005016880.1">
    <property type="protein sequence ID" value="ENSGEVP00005016071.1"/>
    <property type="gene ID" value="ENSGEVG00005011359.1"/>
</dbReference>
<keyword evidence="7" id="KW-0829">Tyrosine-protein kinase</keyword>
<accession>A0A8C4WDS3</accession>
<evidence type="ECO:0000313" key="12">
    <source>
        <dbReference type="Proteomes" id="UP000694390"/>
    </source>
</evidence>
<evidence type="ECO:0000256" key="3">
    <source>
        <dbReference type="ARBA" id="ARBA00022741"/>
    </source>
</evidence>
<dbReference type="Pfam" id="PF07714">
    <property type="entry name" value="PK_Tyr_Ser-Thr"/>
    <property type="match status" value="1"/>
</dbReference>
<dbReference type="FunFam" id="1.10.510.10:FF:001512">
    <property type="entry name" value="Receptor tyrosine-protein kinase erbB-2"/>
    <property type="match status" value="1"/>
</dbReference>
<dbReference type="InterPro" id="IPR000719">
    <property type="entry name" value="Prot_kinase_dom"/>
</dbReference>
<reference evidence="11" key="2">
    <citation type="submission" date="2025-09" db="UniProtKB">
        <authorList>
            <consortium name="Ensembl"/>
        </authorList>
    </citation>
    <scope>IDENTIFICATION</scope>
</reference>
<keyword evidence="6" id="KW-0472">Membrane</keyword>
<dbReference type="PRINTS" id="PR00109">
    <property type="entry name" value="TYRKINASE"/>
</dbReference>
<dbReference type="PROSITE" id="PS00107">
    <property type="entry name" value="PROTEIN_KINASE_ATP"/>
    <property type="match status" value="1"/>
</dbReference>
<dbReference type="GO" id="GO:0004713">
    <property type="term" value="F:protein tyrosine kinase activity"/>
    <property type="evidence" value="ECO:0007669"/>
    <property type="project" value="UniProtKB-KW"/>
</dbReference>
<feature type="domain" description="Protein kinase" evidence="10">
    <location>
        <begin position="53"/>
        <end position="307"/>
    </location>
</feature>
<name>A0A8C4WDS3_9SAUR</name>
<evidence type="ECO:0000256" key="4">
    <source>
        <dbReference type="ARBA" id="ARBA00022777"/>
    </source>
</evidence>
<dbReference type="SUPFAM" id="SSF56112">
    <property type="entry name" value="Protein kinase-like (PK-like)"/>
    <property type="match status" value="1"/>
</dbReference>
<feature type="compositionally biased region" description="Pro residues" evidence="9">
    <location>
        <begin position="371"/>
        <end position="386"/>
    </location>
</feature>
<keyword evidence="5 8" id="KW-0067">ATP-binding</keyword>
<comment type="subcellular location">
    <subcellularLocation>
        <location evidence="1">Endomembrane system</location>
    </subcellularLocation>
</comment>
<evidence type="ECO:0000256" key="1">
    <source>
        <dbReference type="ARBA" id="ARBA00004308"/>
    </source>
</evidence>
<reference evidence="11" key="1">
    <citation type="submission" date="2025-08" db="UniProtKB">
        <authorList>
            <consortium name="Ensembl"/>
        </authorList>
    </citation>
    <scope>IDENTIFICATION</scope>
</reference>
<dbReference type="Gene3D" id="3.30.200.20">
    <property type="entry name" value="Phosphorylase Kinase, domain 1"/>
    <property type="match status" value="1"/>
</dbReference>
<feature type="region of interest" description="Disordered" evidence="9">
    <location>
        <begin position="353"/>
        <end position="403"/>
    </location>
</feature>
<dbReference type="GO" id="GO:0050793">
    <property type="term" value="P:regulation of developmental process"/>
    <property type="evidence" value="ECO:0007669"/>
    <property type="project" value="UniProtKB-ARBA"/>
</dbReference>
<dbReference type="PANTHER" id="PTHR24418">
    <property type="entry name" value="TYROSINE-PROTEIN KINASE"/>
    <property type="match status" value="1"/>
</dbReference>
<evidence type="ECO:0000256" key="8">
    <source>
        <dbReference type="PROSITE-ProRule" id="PRU10141"/>
    </source>
</evidence>
<dbReference type="GO" id="GO:0048468">
    <property type="term" value="P:cell development"/>
    <property type="evidence" value="ECO:0007669"/>
    <property type="project" value="UniProtKB-ARBA"/>
</dbReference>
<evidence type="ECO:0000256" key="7">
    <source>
        <dbReference type="ARBA" id="ARBA00023137"/>
    </source>
</evidence>
<dbReference type="InterPro" id="IPR020635">
    <property type="entry name" value="Tyr_kinase_cat_dom"/>
</dbReference>
<organism evidence="11 12">
    <name type="scientific">Gopherus evgoodei</name>
    <name type="common">Goodes thornscrub tortoise</name>
    <dbReference type="NCBI Taxonomy" id="1825980"/>
    <lineage>
        <taxon>Eukaryota</taxon>
        <taxon>Metazoa</taxon>
        <taxon>Chordata</taxon>
        <taxon>Craniata</taxon>
        <taxon>Vertebrata</taxon>
        <taxon>Euteleostomi</taxon>
        <taxon>Archelosauria</taxon>
        <taxon>Testudinata</taxon>
        <taxon>Testudines</taxon>
        <taxon>Cryptodira</taxon>
        <taxon>Durocryptodira</taxon>
        <taxon>Testudinoidea</taxon>
        <taxon>Testudinidae</taxon>
        <taxon>Gopherus</taxon>
    </lineage>
</organism>
<dbReference type="GO" id="GO:0030182">
    <property type="term" value="P:neuron differentiation"/>
    <property type="evidence" value="ECO:0007669"/>
    <property type="project" value="UniProtKB-ARBA"/>
</dbReference>
<dbReference type="GeneTree" id="ENSGT00940000160853"/>
<dbReference type="InterPro" id="IPR011009">
    <property type="entry name" value="Kinase-like_dom_sf"/>
</dbReference>
<dbReference type="OrthoDB" id="635774at2759"/>
<feature type="compositionally biased region" description="Pro residues" evidence="9">
    <location>
        <begin position="353"/>
        <end position="364"/>
    </location>
</feature>
<dbReference type="InterPro" id="IPR017441">
    <property type="entry name" value="Protein_kinase_ATP_BS"/>
</dbReference>
<keyword evidence="4" id="KW-0418">Kinase</keyword>
<feature type="region of interest" description="Disordered" evidence="9">
    <location>
        <begin position="1"/>
        <end position="43"/>
    </location>
</feature>
<keyword evidence="2" id="KW-0808">Transferase</keyword>
<proteinExistence type="predicted"/>
<evidence type="ECO:0000256" key="6">
    <source>
        <dbReference type="ARBA" id="ARBA00023136"/>
    </source>
</evidence>
<keyword evidence="12" id="KW-1185">Reference proteome</keyword>
<dbReference type="InterPro" id="IPR001245">
    <property type="entry name" value="Ser-Thr/Tyr_kinase_cat_dom"/>
</dbReference>
<dbReference type="InterPro" id="IPR008266">
    <property type="entry name" value="Tyr_kinase_AS"/>
</dbReference>
<sequence length="475" mass="52248">QRRLEDAIKRRKQQRPRPKSWVYKEPGEGPSHPPPPRPDSDTPLKCLISEWDLRLRERLGDGCFGVVHRGEWTPPGGGTLSVAVKSLRSDVSTDPLALVDFLNEVNAMSGLEHPHLLRLHGVVLSQPLKMVTELAPLGSLYDQLRPPYPLHRLWLYAVQVAQGMAYLESKLFIHRDLAARNVLLASEEHAKIGDFGLMRALSSKGDRYIMSAHRKIPFAWCAPESLRSGVFSHASDVWMFGVTLWEMFSYCEEPWMGRSGRQREGARLECPEDCPRGLYGLQRRCWAHSPEERPHFRDIIGLLHEVSDPGGACWDPPAPLPTAPPAEIPLPHSQTAPLQSPCLVPHGDFCWDPPAPQPASPPAPLHTAPPAGIPLPHSQPAPPCPTPHGASCWDPPSPQPASPPALCPMAPPAEIPLPHNEPVPLPCPPWRLLLGSPCPTASQPPLPRSPRRPLLRSPCPTMSQSPCSVPHGAPC</sequence>
<dbReference type="FunFam" id="3.30.200.20:FF:000107">
    <property type="entry name" value="Putative activated CDC42 kinase 1"/>
    <property type="match status" value="1"/>
</dbReference>
<dbReference type="PROSITE" id="PS00109">
    <property type="entry name" value="PROTEIN_KINASE_TYR"/>
    <property type="match status" value="1"/>
</dbReference>
<evidence type="ECO:0000256" key="5">
    <source>
        <dbReference type="ARBA" id="ARBA00022840"/>
    </source>
</evidence>
<dbReference type="AlphaFoldDB" id="A0A8C4WDS3"/>
<evidence type="ECO:0000313" key="11">
    <source>
        <dbReference type="Ensembl" id="ENSGEVP00005016071.1"/>
    </source>
</evidence>
<evidence type="ECO:0000259" key="10">
    <source>
        <dbReference type="PROSITE" id="PS50011"/>
    </source>
</evidence>
<evidence type="ECO:0000256" key="2">
    <source>
        <dbReference type="ARBA" id="ARBA00022679"/>
    </source>
</evidence>
<protein>
    <recommendedName>
        <fullName evidence="10">Protein kinase domain-containing protein</fullName>
    </recommendedName>
</protein>
<dbReference type="SMART" id="SM00219">
    <property type="entry name" value="TyrKc"/>
    <property type="match status" value="1"/>
</dbReference>